<sequence length="298" mass="32476">MKTIKLAFFASLLATTVSTVVAQDFAFKVLVNKGKSEIKSGAKVQAVKVGATLKPEDELNVTANSYVGLVHANGKPLEIKEAGKYKVENLAAKVSGSSSVLNKYTDFILSSNESKQKRLAATGAVHRGVDFPVFLPVPDKNPVVFGNEVTIAWDAKKVAGPFVVELSSVFGDELAKIETKESKVTIDLSESTLKDEDNISVIVYQKANRNAKSEIYTLKRLSSADKQRIKSEFNQVSGELGAATALDKYFEAAFFEENGLLIDATTAFIKAVELEPSFKGDYEDYLKRTGFKTVPKEN</sequence>
<keyword evidence="1" id="KW-0732">Signal</keyword>
<dbReference type="EMBL" id="QMFY01000009">
    <property type="protein sequence ID" value="RAV99797.1"/>
    <property type="molecule type" value="Genomic_DNA"/>
</dbReference>
<reference evidence="2 3" key="1">
    <citation type="submission" date="2018-06" db="EMBL/GenBank/DDBJ databases">
        <title>Chryseolinea flavus sp. nov., a member of the phylum Bacteroidetes isolated from soil.</title>
        <authorList>
            <person name="Li Y."/>
            <person name="Wang J."/>
        </authorList>
    </citation>
    <scope>NUCLEOTIDE SEQUENCE [LARGE SCALE GENOMIC DNA]</scope>
    <source>
        <strain evidence="2 3">SDU1-6</strain>
    </source>
</reference>
<accession>A0A364XZP8</accession>
<protein>
    <submittedName>
        <fullName evidence="2">Uncharacterized protein</fullName>
    </submittedName>
</protein>
<evidence type="ECO:0000313" key="3">
    <source>
        <dbReference type="Proteomes" id="UP000251889"/>
    </source>
</evidence>
<feature type="signal peptide" evidence="1">
    <location>
        <begin position="1"/>
        <end position="22"/>
    </location>
</feature>
<evidence type="ECO:0000313" key="2">
    <source>
        <dbReference type="EMBL" id="RAV99797.1"/>
    </source>
</evidence>
<keyword evidence="3" id="KW-1185">Reference proteome</keyword>
<gene>
    <name evidence="2" type="ORF">DQQ10_17285</name>
</gene>
<dbReference type="Proteomes" id="UP000251889">
    <property type="component" value="Unassembled WGS sequence"/>
</dbReference>
<dbReference type="OrthoDB" id="977247at2"/>
<comment type="caution">
    <text evidence="2">The sequence shown here is derived from an EMBL/GenBank/DDBJ whole genome shotgun (WGS) entry which is preliminary data.</text>
</comment>
<name>A0A364XZP8_9BACT</name>
<feature type="chain" id="PRO_5017018010" evidence="1">
    <location>
        <begin position="23"/>
        <end position="298"/>
    </location>
</feature>
<dbReference type="AlphaFoldDB" id="A0A364XZP8"/>
<organism evidence="2 3">
    <name type="scientific">Pseudochryseolinea flava</name>
    <dbReference type="NCBI Taxonomy" id="2059302"/>
    <lineage>
        <taxon>Bacteria</taxon>
        <taxon>Pseudomonadati</taxon>
        <taxon>Bacteroidota</taxon>
        <taxon>Cytophagia</taxon>
        <taxon>Cytophagales</taxon>
        <taxon>Fulvivirgaceae</taxon>
        <taxon>Pseudochryseolinea</taxon>
    </lineage>
</organism>
<dbReference type="RefSeq" id="WP_112748143.1">
    <property type="nucleotide sequence ID" value="NZ_QMFY01000009.1"/>
</dbReference>
<evidence type="ECO:0000256" key="1">
    <source>
        <dbReference type="SAM" id="SignalP"/>
    </source>
</evidence>
<proteinExistence type="predicted"/>